<reference evidence="4" key="1">
    <citation type="journal article" date="2019" name="Int. J. Syst. Evol. Microbiol.">
        <title>The Global Catalogue of Microorganisms (GCM) 10K type strain sequencing project: providing services to taxonomists for standard genome sequencing and annotation.</title>
        <authorList>
            <consortium name="The Broad Institute Genomics Platform"/>
            <consortium name="The Broad Institute Genome Sequencing Center for Infectious Disease"/>
            <person name="Wu L."/>
            <person name="Ma J."/>
        </authorList>
    </citation>
    <scope>NUCLEOTIDE SEQUENCE [LARGE SCALE GENOMIC DNA]</scope>
    <source>
        <strain evidence="4">Q85</strain>
    </source>
</reference>
<evidence type="ECO:0000259" key="2">
    <source>
        <dbReference type="Pfam" id="PF00535"/>
    </source>
</evidence>
<dbReference type="Pfam" id="PF00535">
    <property type="entry name" value="Glycos_transf_2"/>
    <property type="match status" value="1"/>
</dbReference>
<evidence type="ECO:0000256" key="1">
    <source>
        <dbReference type="ARBA" id="ARBA00038494"/>
    </source>
</evidence>
<evidence type="ECO:0000313" key="3">
    <source>
        <dbReference type="EMBL" id="MFD1788871.1"/>
    </source>
</evidence>
<dbReference type="RefSeq" id="WP_380941246.1">
    <property type="nucleotide sequence ID" value="NZ_JBHUFC010000006.1"/>
</dbReference>
<dbReference type="Gene3D" id="1.25.40.10">
    <property type="entry name" value="Tetratricopeptide repeat domain"/>
    <property type="match status" value="1"/>
</dbReference>
<keyword evidence="3" id="KW-0808">Transferase</keyword>
<dbReference type="Gene3D" id="3.90.550.10">
    <property type="entry name" value="Spore Coat Polysaccharide Biosynthesis Protein SpsA, Chain A"/>
    <property type="match status" value="1"/>
</dbReference>
<feature type="domain" description="Glycosyltransferase 2-like" evidence="2">
    <location>
        <begin position="11"/>
        <end position="90"/>
    </location>
</feature>
<dbReference type="PANTHER" id="PTHR43630:SF2">
    <property type="entry name" value="GLYCOSYLTRANSFERASE"/>
    <property type="match status" value="1"/>
</dbReference>
<evidence type="ECO:0000313" key="4">
    <source>
        <dbReference type="Proteomes" id="UP001597283"/>
    </source>
</evidence>
<keyword evidence="4" id="KW-1185">Reference proteome</keyword>
<dbReference type="InterPro" id="IPR001173">
    <property type="entry name" value="Glyco_trans_2-like"/>
</dbReference>
<dbReference type="EC" id="2.4.-.-" evidence="3"/>
<dbReference type="Proteomes" id="UP001597283">
    <property type="component" value="Unassembled WGS sequence"/>
</dbReference>
<dbReference type="GO" id="GO:0016757">
    <property type="term" value="F:glycosyltransferase activity"/>
    <property type="evidence" value="ECO:0007669"/>
    <property type="project" value="UniProtKB-KW"/>
</dbReference>
<comment type="caution">
    <text evidence="3">The sequence shown here is derived from an EMBL/GenBank/DDBJ whole genome shotgun (WGS) entry which is preliminary data.</text>
</comment>
<sequence>MSRPTLAAALIVRNEARCLKRCLDSVAPWVDRVVVIDTGSTDESCDIARACGATVATFDWIDDFAAARNRALEQADADWTLVIDADEWIASGGENLRDWCDGSDRIGVVAIDSDTANAGVHRNWISRLVPRGVRFVGRVHEQLDSSLPRVRAPLALGHDGYAAERLSAKSTRNRPLLLLALQERPDNGYLLYQLGRDAEIAGDLAAACTWYARALVATPREANWRHELVLGAISSLTAAKRFDDAVALADAEFPYWQRSPDFFFVLGNLMLDRAVADPAQAVSDWLPLAQGAWERCLAIGDRPELEGSVAGRGSHLARHNLALIAPMLGHRAA</sequence>
<proteinExistence type="inferred from homology"/>
<dbReference type="SUPFAM" id="SSF53448">
    <property type="entry name" value="Nucleotide-diphospho-sugar transferases"/>
    <property type="match status" value="1"/>
</dbReference>
<dbReference type="InterPro" id="IPR011990">
    <property type="entry name" value="TPR-like_helical_dom_sf"/>
</dbReference>
<dbReference type="PANTHER" id="PTHR43630">
    <property type="entry name" value="POLY-BETA-1,6-N-ACETYL-D-GLUCOSAMINE SYNTHASE"/>
    <property type="match status" value="1"/>
</dbReference>
<name>A0ABW4NGD1_9SPHN</name>
<dbReference type="CDD" id="cd02511">
    <property type="entry name" value="Beta4Glucosyltransferase"/>
    <property type="match status" value="1"/>
</dbReference>
<accession>A0ABW4NGD1</accession>
<dbReference type="EMBL" id="JBHUFC010000006">
    <property type="protein sequence ID" value="MFD1788871.1"/>
    <property type="molecule type" value="Genomic_DNA"/>
</dbReference>
<comment type="similarity">
    <text evidence="1">Belongs to the glycosyltransferase 2 family. WaaE/KdtX subfamily.</text>
</comment>
<protein>
    <submittedName>
        <fullName evidence="3">Glycosyltransferase</fullName>
        <ecNumber evidence="3">2.4.-.-</ecNumber>
    </submittedName>
</protein>
<gene>
    <name evidence="3" type="ORF">ACFSC3_15000</name>
</gene>
<keyword evidence="3" id="KW-0328">Glycosyltransferase</keyword>
<dbReference type="InterPro" id="IPR029044">
    <property type="entry name" value="Nucleotide-diphossugar_trans"/>
</dbReference>
<organism evidence="3 4">
    <name type="scientific">Sphingomonas floccifaciens</name>
    <dbReference type="NCBI Taxonomy" id="1844115"/>
    <lineage>
        <taxon>Bacteria</taxon>
        <taxon>Pseudomonadati</taxon>
        <taxon>Pseudomonadota</taxon>
        <taxon>Alphaproteobacteria</taxon>
        <taxon>Sphingomonadales</taxon>
        <taxon>Sphingomonadaceae</taxon>
        <taxon>Sphingomonas</taxon>
    </lineage>
</organism>